<dbReference type="GO" id="GO:0005796">
    <property type="term" value="C:Golgi lumen"/>
    <property type="evidence" value="ECO:0007669"/>
    <property type="project" value="TreeGrafter"/>
</dbReference>
<reference evidence="4 5" key="1">
    <citation type="journal article" date="2017" name="BMC Genomics">
        <title>Chromosome level assembly and secondary metabolite potential of the parasitic fungus Cordyceps militaris.</title>
        <authorList>
            <person name="Kramer G.J."/>
            <person name="Nodwell J.R."/>
        </authorList>
    </citation>
    <scope>NUCLEOTIDE SEQUENCE [LARGE SCALE GENOMIC DNA]</scope>
    <source>
        <strain evidence="4 5">ATCC 34164</strain>
    </source>
</reference>
<dbReference type="AlphaFoldDB" id="A0A2H4SFS3"/>
<evidence type="ECO:0000259" key="3">
    <source>
        <dbReference type="Pfam" id="PF00462"/>
    </source>
</evidence>
<dbReference type="VEuPathDB" id="FungiDB:A9K55_007908"/>
<dbReference type="PANTHER" id="PTHR45694">
    <property type="entry name" value="GLUTAREDOXIN 2"/>
    <property type="match status" value="1"/>
</dbReference>
<dbReference type="PROSITE" id="PS51354">
    <property type="entry name" value="GLUTAREDOXIN_2"/>
    <property type="match status" value="1"/>
</dbReference>
<dbReference type="InterPro" id="IPR036249">
    <property type="entry name" value="Thioredoxin-like_sf"/>
</dbReference>
<feature type="compositionally biased region" description="Polar residues" evidence="2">
    <location>
        <begin position="52"/>
        <end position="62"/>
    </location>
</feature>
<feature type="domain" description="Glutaredoxin" evidence="3">
    <location>
        <begin position="170"/>
        <end position="235"/>
    </location>
</feature>
<dbReference type="GO" id="GO:0004362">
    <property type="term" value="F:glutathione-disulfide reductase (NADPH) activity"/>
    <property type="evidence" value="ECO:0007669"/>
    <property type="project" value="UniProtKB-ARBA"/>
</dbReference>
<evidence type="ECO:0000256" key="1">
    <source>
        <dbReference type="ARBA" id="ARBA00009630"/>
    </source>
</evidence>
<evidence type="ECO:0000313" key="4">
    <source>
        <dbReference type="EMBL" id="ATY61952.1"/>
    </source>
</evidence>
<feature type="compositionally biased region" description="Basic and acidic residues" evidence="2">
    <location>
        <begin position="127"/>
        <end position="138"/>
    </location>
</feature>
<gene>
    <name evidence="4" type="ORF">A9K55_007908</name>
</gene>
<dbReference type="InterPro" id="IPR002109">
    <property type="entry name" value="Glutaredoxin"/>
</dbReference>
<feature type="compositionally biased region" description="Pro residues" evidence="2">
    <location>
        <begin position="281"/>
        <end position="292"/>
    </location>
</feature>
<feature type="region of interest" description="Disordered" evidence="2">
    <location>
        <begin position="47"/>
        <end position="87"/>
    </location>
</feature>
<organism evidence="4 5">
    <name type="scientific">Cordyceps militaris</name>
    <name type="common">Caterpillar fungus</name>
    <name type="synonym">Clavaria militaris</name>
    <dbReference type="NCBI Taxonomy" id="73501"/>
    <lineage>
        <taxon>Eukaryota</taxon>
        <taxon>Fungi</taxon>
        <taxon>Dikarya</taxon>
        <taxon>Ascomycota</taxon>
        <taxon>Pezizomycotina</taxon>
        <taxon>Sordariomycetes</taxon>
        <taxon>Hypocreomycetidae</taxon>
        <taxon>Hypocreales</taxon>
        <taxon>Cordycipitaceae</taxon>
        <taxon>Cordyceps</taxon>
    </lineage>
</organism>
<dbReference type="PRINTS" id="PR00160">
    <property type="entry name" value="GLUTAREDOXIN"/>
</dbReference>
<dbReference type="InterPro" id="IPR011899">
    <property type="entry name" value="Glutaredoxin_euk/vir"/>
</dbReference>
<accession>A0A2H4SFS3</accession>
<proteinExistence type="inferred from homology"/>
<dbReference type="VEuPathDB" id="FungiDB:CCM_07003"/>
<feature type="compositionally biased region" description="Polar residues" evidence="2">
    <location>
        <begin position="311"/>
        <end position="326"/>
    </location>
</feature>
<protein>
    <submittedName>
        <fullName evidence="4">Glutaredoxin domain</fullName>
    </submittedName>
</protein>
<dbReference type="PANTHER" id="PTHR45694:SF5">
    <property type="entry name" value="GLUTAREDOXIN 2"/>
    <property type="match status" value="1"/>
</dbReference>
<dbReference type="Proteomes" id="UP000323067">
    <property type="component" value="Chromosome vii"/>
</dbReference>
<dbReference type="EMBL" id="CP023324">
    <property type="protein sequence ID" value="ATY61952.1"/>
    <property type="molecule type" value="Genomic_DNA"/>
</dbReference>
<feature type="compositionally biased region" description="Basic and acidic residues" evidence="2">
    <location>
        <begin position="262"/>
        <end position="274"/>
    </location>
</feature>
<name>A0A2H4SFS3_CORMI</name>
<dbReference type="CDD" id="cd03419">
    <property type="entry name" value="GRX_GRXh_1_2_like"/>
    <property type="match status" value="1"/>
</dbReference>
<dbReference type="GO" id="GO:0034599">
    <property type="term" value="P:cellular response to oxidative stress"/>
    <property type="evidence" value="ECO:0007669"/>
    <property type="project" value="TreeGrafter"/>
</dbReference>
<dbReference type="InterPro" id="IPR014025">
    <property type="entry name" value="Glutaredoxin_subgr"/>
</dbReference>
<feature type="compositionally biased region" description="Basic and acidic residues" evidence="2">
    <location>
        <begin position="69"/>
        <end position="86"/>
    </location>
</feature>
<evidence type="ECO:0000313" key="5">
    <source>
        <dbReference type="Proteomes" id="UP000323067"/>
    </source>
</evidence>
<feature type="region of interest" description="Disordered" evidence="2">
    <location>
        <begin position="100"/>
        <end position="156"/>
    </location>
</feature>
<feature type="compositionally biased region" description="Basic and acidic residues" evidence="2">
    <location>
        <begin position="327"/>
        <end position="352"/>
    </location>
</feature>
<dbReference type="GO" id="GO:0005801">
    <property type="term" value="C:cis-Golgi network"/>
    <property type="evidence" value="ECO:0007669"/>
    <property type="project" value="UniProtKB-ARBA"/>
</dbReference>
<dbReference type="Pfam" id="PF00462">
    <property type="entry name" value="Glutaredoxin"/>
    <property type="match status" value="1"/>
</dbReference>
<dbReference type="FunFam" id="3.40.30.10:FF:000093">
    <property type="entry name" value="Glutaredoxin 2"/>
    <property type="match status" value="1"/>
</dbReference>
<comment type="similarity">
    <text evidence="1">Belongs to the glutaredoxin family. Monothiol subfamily.</text>
</comment>
<evidence type="ECO:0000256" key="2">
    <source>
        <dbReference type="SAM" id="MobiDB-lite"/>
    </source>
</evidence>
<sequence length="391" mass="41866">MPSARRLRLVTLAAVVTVVFVLLYASGFGGGSGQSADFYHKTMDAMHGRSPAGQSVINSETGLKTGHIPADRDGDGDIDEDDRKQGQDLQQHLSKLAQEAKDNANKKAGPKPDTPSKLVGVGNSAEGNRKPVAAKEADAEVAAPKGKDKERVPETPAEQALHGILKKGPVVIFSKTYCPHSRRAKGILLEKYLIHPRPEVVELDEHPLGPDLQDLLLGLTGRRTVPNVLINGESIGGADDIVELDNTGKLITKIQALGQRKVEVSERFSTEQRSKSLGPYPGAPLSPTPLRTPHPRHRGTPPPTMRRESTASDATSVVSYETTSSLGKEKPAASADKPRRSSRLREKARRVLADLGAPPTARQDAKDGKRTLNFADPGGLLGDGLLKPGRI</sequence>
<dbReference type="NCBIfam" id="TIGR02180">
    <property type="entry name" value="GRX_euk"/>
    <property type="match status" value="1"/>
</dbReference>
<feature type="region of interest" description="Disordered" evidence="2">
    <location>
        <begin position="262"/>
        <end position="391"/>
    </location>
</feature>
<dbReference type="Gene3D" id="3.40.30.10">
    <property type="entry name" value="Glutaredoxin"/>
    <property type="match status" value="1"/>
</dbReference>
<dbReference type="OrthoDB" id="423313at2759"/>
<dbReference type="SUPFAM" id="SSF52833">
    <property type="entry name" value="Thioredoxin-like"/>
    <property type="match status" value="1"/>
</dbReference>
<dbReference type="GO" id="GO:0000324">
    <property type="term" value="C:fungal-type vacuole"/>
    <property type="evidence" value="ECO:0007669"/>
    <property type="project" value="TreeGrafter"/>
</dbReference>